<gene>
    <name evidence="8" type="ORF">NP493_37g08012</name>
</gene>
<feature type="domain" description="C2H2-type" evidence="7">
    <location>
        <begin position="52"/>
        <end position="79"/>
    </location>
</feature>
<feature type="region of interest" description="Disordered" evidence="6">
    <location>
        <begin position="1723"/>
        <end position="1742"/>
    </location>
</feature>
<dbReference type="PROSITE" id="PS00028">
    <property type="entry name" value="ZINC_FINGER_C2H2_1"/>
    <property type="match status" value="19"/>
</dbReference>
<dbReference type="EMBL" id="JAODUO010000037">
    <property type="protein sequence ID" value="KAK2192183.1"/>
    <property type="molecule type" value="Genomic_DNA"/>
</dbReference>
<proteinExistence type="predicted"/>
<feature type="domain" description="C2H2-type" evidence="7">
    <location>
        <begin position="292"/>
        <end position="313"/>
    </location>
</feature>
<feature type="region of interest" description="Disordered" evidence="6">
    <location>
        <begin position="1204"/>
        <end position="1264"/>
    </location>
</feature>
<feature type="region of interest" description="Disordered" evidence="6">
    <location>
        <begin position="1499"/>
        <end position="1531"/>
    </location>
</feature>
<dbReference type="GO" id="GO:0008270">
    <property type="term" value="F:zinc ion binding"/>
    <property type="evidence" value="ECO:0007669"/>
    <property type="project" value="UniProtKB-KW"/>
</dbReference>
<feature type="compositionally biased region" description="Acidic residues" evidence="6">
    <location>
        <begin position="1517"/>
        <end position="1530"/>
    </location>
</feature>
<dbReference type="InterPro" id="IPR052795">
    <property type="entry name" value="RREB1"/>
</dbReference>
<dbReference type="FunFam" id="3.30.160.60:FF:000100">
    <property type="entry name" value="Zinc finger 45-like"/>
    <property type="match status" value="1"/>
</dbReference>
<dbReference type="Gene3D" id="3.30.160.60">
    <property type="entry name" value="Classic Zinc Finger"/>
    <property type="match status" value="16"/>
</dbReference>
<dbReference type="Pfam" id="PF13909">
    <property type="entry name" value="zf-H2C2_5"/>
    <property type="match status" value="1"/>
</dbReference>
<dbReference type="Proteomes" id="UP001209878">
    <property type="component" value="Unassembled WGS sequence"/>
</dbReference>
<feature type="domain" description="C2H2-type" evidence="7">
    <location>
        <begin position="20"/>
        <end position="47"/>
    </location>
</feature>
<evidence type="ECO:0000256" key="4">
    <source>
        <dbReference type="ARBA" id="ARBA00022833"/>
    </source>
</evidence>
<evidence type="ECO:0000256" key="6">
    <source>
        <dbReference type="SAM" id="MobiDB-lite"/>
    </source>
</evidence>
<dbReference type="PANTHER" id="PTHR46451:SF1">
    <property type="entry name" value="RAS-RESPONSIVE ELEMENT-BINDING PROTEIN 1"/>
    <property type="match status" value="1"/>
</dbReference>
<evidence type="ECO:0000256" key="2">
    <source>
        <dbReference type="ARBA" id="ARBA00022737"/>
    </source>
</evidence>
<feature type="region of interest" description="Disordered" evidence="6">
    <location>
        <begin position="1336"/>
        <end position="1357"/>
    </location>
</feature>
<keyword evidence="3 5" id="KW-0863">Zinc-finger</keyword>
<evidence type="ECO:0000256" key="5">
    <source>
        <dbReference type="PROSITE-ProRule" id="PRU00042"/>
    </source>
</evidence>
<evidence type="ECO:0000259" key="7">
    <source>
        <dbReference type="PROSITE" id="PS50157"/>
    </source>
</evidence>
<dbReference type="PANTHER" id="PTHR46451">
    <property type="entry name" value="RAS-RESPONSIVE ELEMENT-BINDING PROTEIN 1"/>
    <property type="match status" value="1"/>
</dbReference>
<dbReference type="PROSITE" id="PS50157">
    <property type="entry name" value="ZINC_FINGER_C2H2_2"/>
    <property type="match status" value="15"/>
</dbReference>
<feature type="compositionally biased region" description="Acidic residues" evidence="6">
    <location>
        <begin position="1225"/>
        <end position="1237"/>
    </location>
</feature>
<dbReference type="FunFam" id="3.30.160.60:FF:000446">
    <property type="entry name" value="Zinc finger protein"/>
    <property type="match status" value="1"/>
</dbReference>
<dbReference type="GO" id="GO:0005634">
    <property type="term" value="C:nucleus"/>
    <property type="evidence" value="ECO:0007669"/>
    <property type="project" value="TreeGrafter"/>
</dbReference>
<evidence type="ECO:0000256" key="1">
    <source>
        <dbReference type="ARBA" id="ARBA00022723"/>
    </source>
</evidence>
<dbReference type="Pfam" id="PF00096">
    <property type="entry name" value="zf-C2H2"/>
    <property type="match status" value="4"/>
</dbReference>
<keyword evidence="2" id="KW-0677">Repeat</keyword>
<feature type="domain" description="C2H2-type" evidence="7">
    <location>
        <begin position="890"/>
        <end position="917"/>
    </location>
</feature>
<feature type="domain" description="C2H2-type" evidence="7">
    <location>
        <begin position="1704"/>
        <end position="1727"/>
    </location>
</feature>
<feature type="domain" description="C2H2-type" evidence="7">
    <location>
        <begin position="584"/>
        <end position="611"/>
    </location>
</feature>
<feature type="domain" description="C2H2-type" evidence="7">
    <location>
        <begin position="314"/>
        <end position="341"/>
    </location>
</feature>
<dbReference type="FunFam" id="3.30.160.60:FF:002476">
    <property type="entry name" value="Ras responsive element binding protein 1a"/>
    <property type="match status" value="1"/>
</dbReference>
<reference evidence="8" key="1">
    <citation type="journal article" date="2023" name="Mol. Biol. Evol.">
        <title>Third-Generation Sequencing Reveals the Adaptive Role of the Epigenome in Three Deep-Sea Polychaetes.</title>
        <authorList>
            <person name="Perez M."/>
            <person name="Aroh O."/>
            <person name="Sun Y."/>
            <person name="Lan Y."/>
            <person name="Juniper S.K."/>
            <person name="Young C.R."/>
            <person name="Angers B."/>
            <person name="Qian P.Y."/>
        </authorList>
    </citation>
    <scope>NUCLEOTIDE SEQUENCE</scope>
    <source>
        <strain evidence="8">R07B-5</strain>
    </source>
</reference>
<evidence type="ECO:0000313" key="8">
    <source>
        <dbReference type="EMBL" id="KAK2192183.1"/>
    </source>
</evidence>
<feature type="domain" description="C2H2-type" evidence="7">
    <location>
        <begin position="1180"/>
        <end position="1203"/>
    </location>
</feature>
<dbReference type="InterPro" id="IPR013087">
    <property type="entry name" value="Znf_C2H2_type"/>
</dbReference>
<accession>A0AAD9PCG3</accession>
<evidence type="ECO:0000313" key="9">
    <source>
        <dbReference type="Proteomes" id="UP001209878"/>
    </source>
</evidence>
<protein>
    <recommendedName>
        <fullName evidence="7">C2H2-type domain-containing protein</fullName>
    </recommendedName>
</protein>
<feature type="domain" description="C2H2-type" evidence="7">
    <location>
        <begin position="1676"/>
        <end position="1703"/>
    </location>
</feature>
<organism evidence="8 9">
    <name type="scientific">Ridgeia piscesae</name>
    <name type="common">Tubeworm</name>
    <dbReference type="NCBI Taxonomy" id="27915"/>
    <lineage>
        <taxon>Eukaryota</taxon>
        <taxon>Metazoa</taxon>
        <taxon>Spiralia</taxon>
        <taxon>Lophotrochozoa</taxon>
        <taxon>Annelida</taxon>
        <taxon>Polychaeta</taxon>
        <taxon>Sedentaria</taxon>
        <taxon>Canalipalpata</taxon>
        <taxon>Sabellida</taxon>
        <taxon>Siboglinidae</taxon>
        <taxon>Ridgeia</taxon>
    </lineage>
</organism>
<dbReference type="GO" id="GO:0001228">
    <property type="term" value="F:DNA-binding transcription activator activity, RNA polymerase II-specific"/>
    <property type="evidence" value="ECO:0007669"/>
    <property type="project" value="TreeGrafter"/>
</dbReference>
<feature type="domain" description="C2H2-type" evidence="7">
    <location>
        <begin position="1152"/>
        <end position="1179"/>
    </location>
</feature>
<dbReference type="SUPFAM" id="SSF57667">
    <property type="entry name" value="beta-beta-alpha zinc fingers"/>
    <property type="match status" value="9"/>
</dbReference>
<dbReference type="SMART" id="SM00355">
    <property type="entry name" value="ZnF_C2H2"/>
    <property type="match status" value="21"/>
</dbReference>
<feature type="region of interest" description="Disordered" evidence="6">
    <location>
        <begin position="1287"/>
        <end position="1324"/>
    </location>
</feature>
<feature type="domain" description="C2H2-type" evidence="7">
    <location>
        <begin position="1389"/>
        <end position="1412"/>
    </location>
</feature>
<dbReference type="InterPro" id="IPR036236">
    <property type="entry name" value="Znf_C2H2_sf"/>
</dbReference>
<feature type="domain" description="C2H2-type" evidence="7">
    <location>
        <begin position="1361"/>
        <end position="1388"/>
    </location>
</feature>
<feature type="domain" description="C2H2-type" evidence="7">
    <location>
        <begin position="806"/>
        <end position="833"/>
    </location>
</feature>
<feature type="compositionally biased region" description="Low complexity" evidence="6">
    <location>
        <begin position="1729"/>
        <end position="1742"/>
    </location>
</feature>
<dbReference type="FunFam" id="3.30.160.60:FF:000882">
    <property type="entry name" value="Predicted gene, 21060"/>
    <property type="match status" value="1"/>
</dbReference>
<comment type="caution">
    <text evidence="8">The sequence shown here is derived from an EMBL/GenBank/DDBJ whole genome shotgun (WGS) entry which is preliminary data.</text>
</comment>
<keyword evidence="9" id="KW-1185">Reference proteome</keyword>
<dbReference type="FunFam" id="3.30.160.60:FF:001788">
    <property type="entry name" value="ras-responsive element-binding protein 1"/>
    <property type="match status" value="1"/>
</dbReference>
<dbReference type="GO" id="GO:0000978">
    <property type="term" value="F:RNA polymerase II cis-regulatory region sequence-specific DNA binding"/>
    <property type="evidence" value="ECO:0007669"/>
    <property type="project" value="TreeGrafter"/>
</dbReference>
<keyword evidence="1" id="KW-0479">Metal-binding</keyword>
<feature type="region of interest" description="Disordered" evidence="6">
    <location>
        <begin position="75"/>
        <end position="176"/>
    </location>
</feature>
<feature type="domain" description="C2H2-type" evidence="7">
    <location>
        <begin position="834"/>
        <end position="862"/>
    </location>
</feature>
<feature type="region of interest" description="Disordered" evidence="6">
    <location>
        <begin position="678"/>
        <end position="698"/>
    </location>
</feature>
<sequence>MAMMSFQIQPLTTHSGEEKYVCPICKHVVTNSHELTRHIRSHNNTAAVTAANTCTICGKALSSQSSLDRHMLVHSGKSTSSQSSLDRHMLVHSGKSTSSQSSLDRHMLVHSGKSTSSQSSLDRHMLVHSGKSISSQSSLDRHMLVHSGKSTSSQSSLDRHMLVHSGKSTSSQSSLDRHMLVHSGKSTSSQSSLDRHMLVHSGKSTSSQSSLERHMLIHSGKSTSSQSSLDRHMLVHSGKSTSSQSSLDRHMLIHSGKSTSSQSSLDRHMLVHSGKSTSSQSSLDRHMLVYSGKSTSSQSSLDRHMLVHSGERPFQCHFCPMSFTTNGNMHRHMRIHEKDATTEPTTALLLASRPRVKQKILIPELMPSLHEAQPKKLPLSDTTDGTTKDTLNVHVTSETGVVAVAAVQVKQEPVQWDTIAMDYEMTGDSERGDDGEYLMYENQVEPLACSAYRKFQLMFPVQTFDAMTSLKPGETLPCPACDRSFYSVYGIEAHLSDAHPDYAVPCPTCGVTFKSDIAQQRHQLQKHSAWMSKFSADHSDSDVHVPVGFHQLSFAAFSCTQFPLVAKTWCELRQRSTSSDTHSFTCQRCQHAFPCYAALELHAQTHAPELSSTCLKCDCNFATIVAYDDHMTLHSRDSVMAGYTRMDGGDDNLVQDAVSKDEFLLLLNLKSNTLASREPAVAADGETGAKRSRLGPQVEGASSGQLVSRFHDLMTQSKDATKVGANNDIRKAVSGAVSRVMNSGLRNITMANGSGCAPQQKTIDDMLERDRKEAGGILACNCCDLTFTNIRAYKGHVRAHLGLSPYKCDKCSYSSADKSTLVRHLRTHNGERPFQCLICEFAFTTKANCERHVRKKHDCQSKEEFEQAIGYNRYMAESPLDVKAFQSPDTVCKYCGEDFKFFRALKHHLRSHSSCQHKPFTCRLCHNGFSTKANCVRHVQKQHVEIGIAQMDQYIHVNENLPNRSLSRCQEAAVVFDKDDTHSESSMSPLPGRSLKVSSQLFGASAMKHRRAPVASDMLSEDGDGDEPLDFSMKASSTDDMNSRDASYCDSVMSVESQDQPIDLTLHGRPETAIRPSGKGGMPAHLQSSSILAKHVSSPLSGIVGIPQTLTSSPPIDLPMYLQYSDLVPSNYAMLRYKREYQQFYNPALSRLECPFCAMPFKHGLKLIVHIRSHTNERPYNCPLCSVGFTIKTNLDRHLKTKHPDRLDLTLPEDTSSRDTSVNDGTDDDDDEGDDDVMLVNETNNNIAKLSNGKRPSPSNSYGSDCDLSSVNRILDATDGVKLHALLRPTPSDGASTVAEGDDDSQQSHTLLSSPEPPAYPTKVTVADVTGGSAVDTAMVDDDQPPTKKKRNSYADSPHKLQCPYCPRAFPWISSLKRHLLTHTGQKPFKCPQCPVTFSTKSNRERHMVRKHGLDIHDPATRQMMDRPYKCHLCVFSSFSTASNLLKHYREKHENADIPDDLIDTANNGTVNTSLLSASGSTDQMSAVVALCQSIDSQDNMSSVSEMSESRQSAGLEFEEEEDMEPEAMEEGLGKKLQELSSSSLAPAPSPGGSTAPTLSPLDSVDTITECWYCAARFATRRALLHHMKEHGSTSDLPYKCYLCDASYDARRLILEHTIKSHPRDWAALQQKNNVGNDISGFLAEMSCAVAEIESEADKGNGDGQPVESDYAQRKVHCALCPKRFWSLQDLRRHMRSHTGERPFRCDLCEKTFTLKHSMLRHRTRHTRTGGTASDEEAATSSAVNKTDAIATMNGHVHLLDRKRRIVTLTANTSTADGDVPLKATKSRKSLSLTASTGGATHQVAAGDNSNDSDMLQNLLGVENAAIEQMLNSADSAAQLLGVD</sequence>
<feature type="domain" description="C2H2-type" evidence="7">
    <location>
        <begin position="778"/>
        <end position="805"/>
    </location>
</feature>
<keyword evidence="4" id="KW-0862">Zinc</keyword>
<evidence type="ECO:0000256" key="3">
    <source>
        <dbReference type="ARBA" id="ARBA00022771"/>
    </source>
</evidence>
<name>A0AAD9PCG3_RIDPI</name>